<evidence type="ECO:0000259" key="3">
    <source>
        <dbReference type="PROSITE" id="PS51371"/>
    </source>
</evidence>
<keyword evidence="5" id="KW-1185">Reference proteome</keyword>
<dbReference type="EMBL" id="SHKL01000001">
    <property type="protein sequence ID" value="RZT86670.1"/>
    <property type="molecule type" value="Genomic_DNA"/>
</dbReference>
<feature type="domain" description="CBS" evidence="3">
    <location>
        <begin position="71"/>
        <end position="127"/>
    </location>
</feature>
<evidence type="ECO:0000313" key="4">
    <source>
        <dbReference type="EMBL" id="RZT86670.1"/>
    </source>
</evidence>
<accession>A0A4V2FQZ9</accession>
<feature type="domain" description="CBS" evidence="3">
    <location>
        <begin position="235"/>
        <end position="282"/>
    </location>
</feature>
<sequence length="282" mass="30731">MVLRAREIMTERVVTVWEDAPLARAEQRMAEFRYSALPVVDRAFRLVGIVSLVDLLRHRDDPDAVTVADVMTRDVLYMSPTANVAILGHRLRAYGELRVMPIVDRGVLVGVVTRSDLLRRRTAGSRVLRAARRAVGADRTIDMPAAAPRGAGRIGDRDIATLTVSDVMTADGLVTVNPQTPVDEAAEVILAFRFTAVPVVDIDDRLVGILSEADLMSGPLHGGRRTRARSVGEAMTRDVEALGPDEPLTRARSLLSGRGFRVVPVVDDDDLLVGVISRSDLL</sequence>
<dbReference type="InterPro" id="IPR000644">
    <property type="entry name" value="CBS_dom"/>
</dbReference>
<evidence type="ECO:0000313" key="5">
    <source>
        <dbReference type="Proteomes" id="UP000291591"/>
    </source>
</evidence>
<gene>
    <name evidence="4" type="ORF">EV383_3567</name>
</gene>
<dbReference type="Pfam" id="PF00571">
    <property type="entry name" value="CBS"/>
    <property type="match status" value="4"/>
</dbReference>
<dbReference type="PANTHER" id="PTHR43080">
    <property type="entry name" value="CBS DOMAIN-CONTAINING PROTEIN CBSX3, MITOCHONDRIAL"/>
    <property type="match status" value="1"/>
</dbReference>
<organism evidence="4 5">
    <name type="scientific">Pseudonocardia sediminis</name>
    <dbReference type="NCBI Taxonomy" id="1397368"/>
    <lineage>
        <taxon>Bacteria</taxon>
        <taxon>Bacillati</taxon>
        <taxon>Actinomycetota</taxon>
        <taxon>Actinomycetes</taxon>
        <taxon>Pseudonocardiales</taxon>
        <taxon>Pseudonocardiaceae</taxon>
        <taxon>Pseudonocardia</taxon>
    </lineage>
</organism>
<dbReference type="PROSITE" id="PS51371">
    <property type="entry name" value="CBS"/>
    <property type="match status" value="4"/>
</dbReference>
<keyword evidence="1 2" id="KW-0129">CBS domain</keyword>
<evidence type="ECO:0000256" key="2">
    <source>
        <dbReference type="PROSITE-ProRule" id="PRU00703"/>
    </source>
</evidence>
<feature type="domain" description="CBS" evidence="3">
    <location>
        <begin position="9"/>
        <end position="65"/>
    </location>
</feature>
<dbReference type="OrthoDB" id="9799454at2"/>
<name>A0A4V2FQZ9_PSEST</name>
<dbReference type="Proteomes" id="UP000291591">
    <property type="component" value="Unassembled WGS sequence"/>
</dbReference>
<dbReference type="InterPro" id="IPR046342">
    <property type="entry name" value="CBS_dom_sf"/>
</dbReference>
<dbReference type="Gene3D" id="3.10.580.10">
    <property type="entry name" value="CBS-domain"/>
    <property type="match status" value="4"/>
</dbReference>
<dbReference type="AlphaFoldDB" id="A0A4V2FQZ9"/>
<evidence type="ECO:0000256" key="1">
    <source>
        <dbReference type="ARBA" id="ARBA00023122"/>
    </source>
</evidence>
<dbReference type="PANTHER" id="PTHR43080:SF2">
    <property type="entry name" value="CBS DOMAIN-CONTAINING PROTEIN"/>
    <property type="match status" value="1"/>
</dbReference>
<protein>
    <submittedName>
        <fullName evidence="4">CBS domain protein</fullName>
    </submittedName>
</protein>
<dbReference type="SUPFAM" id="SSF54631">
    <property type="entry name" value="CBS-domain pair"/>
    <property type="match status" value="2"/>
</dbReference>
<reference evidence="4 5" key="1">
    <citation type="submission" date="2019-02" db="EMBL/GenBank/DDBJ databases">
        <title>Sequencing the genomes of 1000 actinobacteria strains.</title>
        <authorList>
            <person name="Klenk H.-P."/>
        </authorList>
    </citation>
    <scope>NUCLEOTIDE SEQUENCE [LARGE SCALE GENOMIC DNA]</scope>
    <source>
        <strain evidence="4 5">DSM 45779</strain>
    </source>
</reference>
<feature type="domain" description="CBS" evidence="3">
    <location>
        <begin position="168"/>
        <end position="226"/>
    </location>
</feature>
<dbReference type="RefSeq" id="WP_130290930.1">
    <property type="nucleotide sequence ID" value="NZ_SHKL01000001.1"/>
</dbReference>
<dbReference type="InterPro" id="IPR051257">
    <property type="entry name" value="Diverse_CBS-Domain"/>
</dbReference>
<dbReference type="SMART" id="SM00116">
    <property type="entry name" value="CBS"/>
    <property type="match status" value="4"/>
</dbReference>
<proteinExistence type="predicted"/>
<comment type="caution">
    <text evidence="4">The sequence shown here is derived from an EMBL/GenBank/DDBJ whole genome shotgun (WGS) entry which is preliminary data.</text>
</comment>
<dbReference type="CDD" id="cd02205">
    <property type="entry name" value="CBS_pair_SF"/>
    <property type="match status" value="2"/>
</dbReference>